<organism evidence="3 4">
    <name type="scientific">Ornithinimicrobium pekingense</name>
    <dbReference type="NCBI Taxonomy" id="384677"/>
    <lineage>
        <taxon>Bacteria</taxon>
        <taxon>Bacillati</taxon>
        <taxon>Actinomycetota</taxon>
        <taxon>Actinomycetes</taxon>
        <taxon>Micrococcales</taxon>
        <taxon>Ornithinimicrobiaceae</taxon>
        <taxon>Ornithinimicrobium</taxon>
    </lineage>
</organism>
<evidence type="ECO:0000256" key="1">
    <source>
        <dbReference type="ARBA" id="ARBA00006611"/>
    </source>
</evidence>
<dbReference type="InterPro" id="IPR050921">
    <property type="entry name" value="T4SS_GSP_E_ATPase"/>
</dbReference>
<name>A0ABQ2F4B1_9MICO</name>
<dbReference type="Proteomes" id="UP000662111">
    <property type="component" value="Unassembled WGS sequence"/>
</dbReference>
<gene>
    <name evidence="3" type="ORF">GCM10011509_02770</name>
</gene>
<comment type="caution">
    <text evidence="3">The sequence shown here is derived from an EMBL/GenBank/DDBJ whole genome shotgun (WGS) entry which is preliminary data.</text>
</comment>
<keyword evidence="4" id="KW-1185">Reference proteome</keyword>
<accession>A0ABQ2F4B1</accession>
<reference evidence="4" key="1">
    <citation type="journal article" date="2019" name="Int. J. Syst. Evol. Microbiol.">
        <title>The Global Catalogue of Microorganisms (GCM) 10K type strain sequencing project: providing services to taxonomists for standard genome sequencing and annotation.</title>
        <authorList>
            <consortium name="The Broad Institute Genomics Platform"/>
            <consortium name="The Broad Institute Genome Sequencing Center for Infectious Disease"/>
            <person name="Wu L."/>
            <person name="Ma J."/>
        </authorList>
    </citation>
    <scope>NUCLEOTIDE SEQUENCE [LARGE SCALE GENOMIC DNA]</scope>
    <source>
        <strain evidence="4">CGMCC 1.5362</strain>
    </source>
</reference>
<dbReference type="NCBIfam" id="TIGR03819">
    <property type="entry name" value="heli_sec_ATPase"/>
    <property type="match status" value="1"/>
</dbReference>
<dbReference type="Gene3D" id="3.40.50.300">
    <property type="entry name" value="P-loop containing nucleotide triphosphate hydrolases"/>
    <property type="match status" value="1"/>
</dbReference>
<dbReference type="InterPro" id="IPR001482">
    <property type="entry name" value="T2SS/T4SS_dom"/>
</dbReference>
<feature type="domain" description="Bacterial type II secretion system protein E" evidence="2">
    <location>
        <begin position="20"/>
        <end position="290"/>
    </location>
</feature>
<dbReference type="SUPFAM" id="SSF52540">
    <property type="entry name" value="P-loop containing nucleoside triphosphate hydrolases"/>
    <property type="match status" value="1"/>
</dbReference>
<dbReference type="CDD" id="cd01130">
    <property type="entry name" value="VirB11-like_ATPase"/>
    <property type="match status" value="1"/>
</dbReference>
<dbReference type="InterPro" id="IPR027417">
    <property type="entry name" value="P-loop_NTPase"/>
</dbReference>
<dbReference type="Pfam" id="PF00437">
    <property type="entry name" value="T2SSE"/>
    <property type="match status" value="1"/>
</dbReference>
<dbReference type="PANTHER" id="PTHR30486">
    <property type="entry name" value="TWITCHING MOTILITY PROTEIN PILT"/>
    <property type="match status" value="1"/>
</dbReference>
<sequence length="350" mass="36428">MTVAQDRAAVAGALGPLTVHLEDDRVTDILVNGGAGVWVDRGNGVEAVESALSDERTVRRLAVRLAGLAGQRLDDASPWVDGLLPGGIRLHAVLPPLVSGGAHVSLRVPRRAGPSLDDLSAWGALDGPARQVLEAVVAARVSFVVSGGTGSGKTTVLAAMLARVPGHERVAVVEDVRELHVDHPHVVHLQGRGNNVEGRGEVTLTTLVRQSLRMRPDRVVVGEVRGAEVRELLAALNTGHEGGCGTLHANAAADVVSRVEALGALAGMSPAAVHAQLASAIEVVLHVVRRSDGRRVLGEVAVLEQVSGVVRAVPALLGGPERWSRGPAWGQLSRRLGLSADQVPDVQGRP</sequence>
<dbReference type="Gene3D" id="3.30.450.90">
    <property type="match status" value="1"/>
</dbReference>
<dbReference type="InterPro" id="IPR022399">
    <property type="entry name" value="TadA-like_ATPase"/>
</dbReference>
<dbReference type="RefSeq" id="WP_022920955.1">
    <property type="nucleotide sequence ID" value="NZ_BMLB01000001.1"/>
</dbReference>
<comment type="similarity">
    <text evidence="1">Belongs to the GSP E family.</text>
</comment>
<evidence type="ECO:0000313" key="3">
    <source>
        <dbReference type="EMBL" id="GGK57801.1"/>
    </source>
</evidence>
<protein>
    <submittedName>
        <fullName evidence="3">Pilus assembly protein CpaF</fullName>
    </submittedName>
</protein>
<dbReference type="EMBL" id="BMLB01000001">
    <property type="protein sequence ID" value="GGK57801.1"/>
    <property type="molecule type" value="Genomic_DNA"/>
</dbReference>
<proteinExistence type="inferred from homology"/>
<evidence type="ECO:0000313" key="4">
    <source>
        <dbReference type="Proteomes" id="UP000662111"/>
    </source>
</evidence>
<dbReference type="PANTHER" id="PTHR30486:SF6">
    <property type="entry name" value="TYPE IV PILUS RETRACTATION ATPASE PILT"/>
    <property type="match status" value="1"/>
</dbReference>
<evidence type="ECO:0000259" key="2">
    <source>
        <dbReference type="Pfam" id="PF00437"/>
    </source>
</evidence>